<name>A0A183PPZ0_9TREM</name>
<dbReference type="Proteomes" id="UP000269396">
    <property type="component" value="Unassembled WGS sequence"/>
</dbReference>
<evidence type="ECO:0000313" key="1">
    <source>
        <dbReference type="EMBL" id="VDP71292.1"/>
    </source>
</evidence>
<proteinExistence type="predicted"/>
<sequence>MFSDIGLTFFDTLMMMMGEYKRTKIIIQSYLEDQVSAIPYPKLTFIFYIAFIILIPITLISLT</sequence>
<feature type="non-terminal residue" evidence="1">
    <location>
        <position position="63"/>
    </location>
</feature>
<accession>A0A183PPZ0</accession>
<gene>
    <name evidence="1" type="ORF">SMTD_LOCUS16427</name>
</gene>
<evidence type="ECO:0000313" key="2">
    <source>
        <dbReference type="Proteomes" id="UP000269396"/>
    </source>
</evidence>
<keyword evidence="2" id="KW-1185">Reference proteome</keyword>
<dbReference type="EMBL" id="UZAL01037167">
    <property type="protein sequence ID" value="VDP71292.1"/>
    <property type="molecule type" value="Genomic_DNA"/>
</dbReference>
<organism evidence="1 2">
    <name type="scientific">Schistosoma mattheei</name>
    <dbReference type="NCBI Taxonomy" id="31246"/>
    <lineage>
        <taxon>Eukaryota</taxon>
        <taxon>Metazoa</taxon>
        <taxon>Spiralia</taxon>
        <taxon>Lophotrochozoa</taxon>
        <taxon>Platyhelminthes</taxon>
        <taxon>Trematoda</taxon>
        <taxon>Digenea</taxon>
        <taxon>Strigeidida</taxon>
        <taxon>Schistosomatoidea</taxon>
        <taxon>Schistosomatidae</taxon>
        <taxon>Schistosoma</taxon>
    </lineage>
</organism>
<dbReference type="AlphaFoldDB" id="A0A183PPZ0"/>
<reference evidence="1 2" key="1">
    <citation type="submission" date="2018-11" db="EMBL/GenBank/DDBJ databases">
        <authorList>
            <consortium name="Pathogen Informatics"/>
        </authorList>
    </citation>
    <scope>NUCLEOTIDE SEQUENCE [LARGE SCALE GENOMIC DNA]</scope>
    <source>
        <strain>Denwood</strain>
        <strain evidence="2">Zambia</strain>
    </source>
</reference>
<protein>
    <submittedName>
        <fullName evidence="1">Uncharacterized protein</fullName>
    </submittedName>
</protein>
<dbReference type="STRING" id="31246.A0A183PPZ0"/>